<dbReference type="EMBL" id="QRYC01000020">
    <property type="protein sequence ID" value="RGU55210.1"/>
    <property type="molecule type" value="Genomic_DNA"/>
</dbReference>
<evidence type="ECO:0000313" key="1">
    <source>
        <dbReference type="EMBL" id="RGU55210.1"/>
    </source>
</evidence>
<reference evidence="1 2" key="1">
    <citation type="submission" date="2018-08" db="EMBL/GenBank/DDBJ databases">
        <title>A genome reference for cultivated species of the human gut microbiota.</title>
        <authorList>
            <person name="Zou Y."/>
            <person name="Xue W."/>
            <person name="Luo G."/>
        </authorList>
    </citation>
    <scope>NUCLEOTIDE SEQUENCE [LARGE SCALE GENOMIC DNA]</scope>
    <source>
        <strain evidence="1 2">AF16-14</strain>
    </source>
</reference>
<dbReference type="RefSeq" id="WP_022160075.1">
    <property type="nucleotide sequence ID" value="NZ_CABJFF010000005.1"/>
</dbReference>
<comment type="caution">
    <text evidence="1">The sequence shown here is derived from an EMBL/GenBank/DDBJ whole genome shotgun (WGS) entry which is preliminary data.</text>
</comment>
<organism evidence="1 2">
    <name type="scientific">Odoribacter splanchnicus</name>
    <dbReference type="NCBI Taxonomy" id="28118"/>
    <lineage>
        <taxon>Bacteria</taxon>
        <taxon>Pseudomonadati</taxon>
        <taxon>Bacteroidota</taxon>
        <taxon>Bacteroidia</taxon>
        <taxon>Bacteroidales</taxon>
        <taxon>Odoribacteraceae</taxon>
        <taxon>Odoribacter</taxon>
    </lineage>
</organism>
<dbReference type="AlphaFoldDB" id="A0A1Y3ZHA4"/>
<proteinExistence type="predicted"/>
<dbReference type="PROSITE" id="PS51257">
    <property type="entry name" value="PROKAR_LIPOPROTEIN"/>
    <property type="match status" value="1"/>
</dbReference>
<gene>
    <name evidence="1" type="ORF">DWW57_13460</name>
</gene>
<evidence type="ECO:0008006" key="3">
    <source>
        <dbReference type="Google" id="ProtNLM"/>
    </source>
</evidence>
<dbReference type="Proteomes" id="UP000284243">
    <property type="component" value="Unassembled WGS sequence"/>
</dbReference>
<name>A0A1Y3ZHA4_9BACT</name>
<dbReference type="InterPro" id="IPR032183">
    <property type="entry name" value="PKD-like"/>
</dbReference>
<sequence length="539" mass="60506">MKKIITFLYLLILAYACYDDKGNYDYREINQISIQNIDSLVLCDQMDLLSIPVTLEGTQYSDSNRFTYMWEVNQKVVATTKDLNVYANFPLGINTARFVVTDKELGTKAFKNFRINVSSSTAGDGILVLSKYQGHAELSFKRLDREGSTFTPNYYEALTGNRLGTNPRKIHRCYIPEAANVNSGLKIETDHRLKCLSEETLVEIGENKYLDHNFFISRAMTLPPDITEFDVKACWHLTTSATTTSLGGYIFVIANDELWHDQRMAMPAYNVDLNMTFMQKASPWHGQLSPVMFLASLTGSGTQNYSSPELLYLFDESEGQFIYANVNSSAANRACSELGIYAGYSLLYGTHTASPNQAVAVLGNGSVYRMLYLKLPSKTSETAAVPFTVLADVIVPGEVINSGTSYYPMKNESYMFFATDNGLYRYNLRDLENGNAPGSQNRIMTLTDFGYNADDKITCMTVSRTEQEILLGISRYGEDTEGMGEELKGDVLVLDLKTMNMIRKYEGVAGYPVDLMVKYQKFLRDGKENGVDVSDVLYF</sequence>
<dbReference type="Pfam" id="PF16407">
    <property type="entry name" value="PKD_2"/>
    <property type="match status" value="1"/>
</dbReference>
<accession>A0A1Y3ZHA4</accession>
<protein>
    <recommendedName>
        <fullName evidence="3">PKD-like family protein</fullName>
    </recommendedName>
</protein>
<evidence type="ECO:0000313" key="2">
    <source>
        <dbReference type="Proteomes" id="UP000284243"/>
    </source>
</evidence>